<accession>A0A376MJJ6</accession>
<organism evidence="1 2">
    <name type="scientific">Escherichia coli</name>
    <dbReference type="NCBI Taxonomy" id="562"/>
    <lineage>
        <taxon>Bacteria</taxon>
        <taxon>Pseudomonadati</taxon>
        <taxon>Pseudomonadota</taxon>
        <taxon>Gammaproteobacteria</taxon>
        <taxon>Enterobacterales</taxon>
        <taxon>Enterobacteriaceae</taxon>
        <taxon>Escherichia</taxon>
    </lineage>
</organism>
<name>A0A376MJJ6_ECOLX</name>
<dbReference type="Proteomes" id="UP000254817">
    <property type="component" value="Unassembled WGS sequence"/>
</dbReference>
<gene>
    <name evidence="1" type="ORF">NCTC11112_01073</name>
</gene>
<reference evidence="1 2" key="1">
    <citation type="submission" date="2018-06" db="EMBL/GenBank/DDBJ databases">
        <authorList>
            <consortium name="Pathogen Informatics"/>
            <person name="Doyle S."/>
        </authorList>
    </citation>
    <scope>NUCLEOTIDE SEQUENCE [LARGE SCALE GENOMIC DNA]</scope>
    <source>
        <strain evidence="1 2">NCTC11112</strain>
    </source>
</reference>
<protein>
    <submittedName>
        <fullName evidence="1">Uncharacterized protein</fullName>
    </submittedName>
</protein>
<evidence type="ECO:0000313" key="2">
    <source>
        <dbReference type="Proteomes" id="UP000254817"/>
    </source>
</evidence>
<evidence type="ECO:0000313" key="1">
    <source>
        <dbReference type="EMBL" id="STG50649.1"/>
    </source>
</evidence>
<dbReference type="EMBL" id="UGAW01000001">
    <property type="protein sequence ID" value="STG50649.1"/>
    <property type="molecule type" value="Genomic_DNA"/>
</dbReference>
<sequence>MIEQRHSFRILLSELLLKVKTKVVGAFDLREITLPGFLLLLLKLIFNLKRLPERDAPAANKRKNGENETAYCQAGEPFSPICLQFSVTKNTMQHVIALECNIGRIQTQ</sequence>
<dbReference type="AlphaFoldDB" id="A0A376MJJ6"/>
<proteinExistence type="predicted"/>